<dbReference type="AlphaFoldDB" id="A0AAD5HGS1"/>
<dbReference type="RefSeq" id="XP_051447453.1">
    <property type="nucleotide sequence ID" value="XM_051584533.1"/>
</dbReference>
<feature type="compositionally biased region" description="Low complexity" evidence="1">
    <location>
        <begin position="9"/>
        <end position="23"/>
    </location>
</feature>
<dbReference type="EMBL" id="MU620900">
    <property type="protein sequence ID" value="KAI8582449.1"/>
    <property type="molecule type" value="Genomic_DNA"/>
</dbReference>
<evidence type="ECO:0008006" key="4">
    <source>
        <dbReference type="Google" id="ProtNLM"/>
    </source>
</evidence>
<name>A0AAD5HGS1_UMBRA</name>
<reference evidence="2" key="2">
    <citation type="journal article" date="2022" name="Proc. Natl. Acad. Sci. U.S.A.">
        <title>Diploid-dominant life cycles characterize the early evolution of Fungi.</title>
        <authorList>
            <person name="Amses K.R."/>
            <person name="Simmons D.R."/>
            <person name="Longcore J.E."/>
            <person name="Mondo S.J."/>
            <person name="Seto K."/>
            <person name="Jeronimo G.H."/>
            <person name="Bonds A.E."/>
            <person name="Quandt C.A."/>
            <person name="Davis W.J."/>
            <person name="Chang Y."/>
            <person name="Federici B.A."/>
            <person name="Kuo A."/>
            <person name="LaButti K."/>
            <person name="Pangilinan J."/>
            <person name="Andreopoulos W."/>
            <person name="Tritt A."/>
            <person name="Riley R."/>
            <person name="Hundley H."/>
            <person name="Johnson J."/>
            <person name="Lipzen A."/>
            <person name="Barry K."/>
            <person name="Lang B.F."/>
            <person name="Cuomo C.A."/>
            <person name="Buchler N.E."/>
            <person name="Grigoriev I.V."/>
            <person name="Spatafora J.W."/>
            <person name="Stajich J.E."/>
            <person name="James T.Y."/>
        </authorList>
    </citation>
    <scope>NUCLEOTIDE SEQUENCE</scope>
    <source>
        <strain evidence="2">AG</strain>
    </source>
</reference>
<feature type="region of interest" description="Disordered" evidence="1">
    <location>
        <begin position="1"/>
        <end position="23"/>
    </location>
</feature>
<reference evidence="2" key="1">
    <citation type="submission" date="2021-06" db="EMBL/GenBank/DDBJ databases">
        <authorList>
            <consortium name="DOE Joint Genome Institute"/>
            <person name="Mondo S.J."/>
            <person name="Amses K.R."/>
            <person name="Simmons D.R."/>
            <person name="Longcore J.E."/>
            <person name="Seto K."/>
            <person name="Alves G.H."/>
            <person name="Bonds A.E."/>
            <person name="Quandt C.A."/>
            <person name="Davis W.J."/>
            <person name="Chang Y."/>
            <person name="Letcher P.M."/>
            <person name="Powell M.J."/>
            <person name="Kuo A."/>
            <person name="Labutti K."/>
            <person name="Pangilinan J."/>
            <person name="Andreopoulos W."/>
            <person name="Tritt A."/>
            <person name="Riley R."/>
            <person name="Hundley H."/>
            <person name="Johnson J."/>
            <person name="Lipzen A."/>
            <person name="Barry K."/>
            <person name="Berbee M.L."/>
            <person name="Buchler N.E."/>
            <person name="Grigoriev I.V."/>
            <person name="Spatafora J.W."/>
            <person name="Stajich J.E."/>
            <person name="James T.Y."/>
        </authorList>
    </citation>
    <scope>NUCLEOTIDE SEQUENCE</scope>
    <source>
        <strain evidence="2">AG</strain>
    </source>
</reference>
<dbReference type="GeneID" id="75909883"/>
<gene>
    <name evidence="2" type="ORF">K450DRAFT_196830</name>
</gene>
<organism evidence="2 3">
    <name type="scientific">Umbelopsis ramanniana AG</name>
    <dbReference type="NCBI Taxonomy" id="1314678"/>
    <lineage>
        <taxon>Eukaryota</taxon>
        <taxon>Fungi</taxon>
        <taxon>Fungi incertae sedis</taxon>
        <taxon>Mucoromycota</taxon>
        <taxon>Mucoromycotina</taxon>
        <taxon>Umbelopsidomycetes</taxon>
        <taxon>Umbelopsidales</taxon>
        <taxon>Umbelopsidaceae</taxon>
        <taxon>Umbelopsis</taxon>
    </lineage>
</organism>
<accession>A0AAD5HGS1</accession>
<sequence>MGTYLSKDSSNISNSSPANPANTASTLTKARPCSLASVNCYGCSANCDPQKCMVSANHVPRVSRSFCSERSDLTNEISIGLVRENRGGISASIARVLAGIHMMYRLTMKAHTCKSHSGNEFGVKAQRLHQRFEMDRDLTKYEILLTILGSLISLIGTEGKTILVSLVRLGRLLVLKDSDIREKGILPIVQSIGKSIGMPLTAAFIVSGVQAASLDANPQVLDLRFDQKKFRRLLKSKRLSWLVSTESIRRAADNADIVVMSQYPPITGETLARLFREGYRSLHDVHFAARVDIVLAAMLHSSRISTKHKPLATMMIAATLGSVVRANMNCDLDDIPFLCRYVCAGFSVSKDELPPCSKQDGSMLISKSPSIISFWGAAFKTAYALLATLKMIVKSDNTIDRQVATALRWYKNPMTERVPMKLLENLFDSVSGYYDSGSGELKMVVKGPVKMFFDTLQKAHVLFWIKEYVSPNATYIKGSLKVQIPYCWVQSWRLAAMAMERRGHMAMGFAQDQLLAPLTWPKATGNTFPVVRATDPGQWLLNLKTGKLERKEDQIYAAVSYAGSEIRFLQQHFKLLAQYLIDGRCKYIWLDKLCWKPGQELSSYYDMMDIYASANFTVVVDPYASLSGVADTVWAERSWTRAELAVSRQVKLWIGKPYGTGLLAAYKFGRRQVDTIPEAVDWFKNTVTLYTEDSVLAFGAITGAQNKGTVSSSVSTAMADMTISKVVLYPPSCRNELSWLPAIGGMIENLGEETLATVTMKHYGVQIKAREISLRITTLDKRHWLSGSHHVRNLRLAEVRLLAVATGNAGTICWMTTTGTRWSNYIGRVIGCVVLDDSEFMELKRITTRVV</sequence>
<evidence type="ECO:0000256" key="1">
    <source>
        <dbReference type="SAM" id="MobiDB-lite"/>
    </source>
</evidence>
<evidence type="ECO:0000313" key="2">
    <source>
        <dbReference type="EMBL" id="KAI8582449.1"/>
    </source>
</evidence>
<evidence type="ECO:0000313" key="3">
    <source>
        <dbReference type="Proteomes" id="UP001206595"/>
    </source>
</evidence>
<keyword evidence="3" id="KW-1185">Reference proteome</keyword>
<comment type="caution">
    <text evidence="2">The sequence shown here is derived from an EMBL/GenBank/DDBJ whole genome shotgun (WGS) entry which is preliminary data.</text>
</comment>
<proteinExistence type="predicted"/>
<dbReference type="Proteomes" id="UP001206595">
    <property type="component" value="Unassembled WGS sequence"/>
</dbReference>
<protein>
    <recommendedName>
        <fullName evidence="4">Heterokaryon incompatibility domain-containing protein</fullName>
    </recommendedName>
</protein>